<comment type="caution">
    <text evidence="2">The sequence shown here is derived from an EMBL/GenBank/DDBJ whole genome shotgun (WGS) entry which is preliminary data.</text>
</comment>
<accession>A0A811T540</accession>
<sequence length="295" mass="32412">MYAFVGVLKRLKASFRRKLRFLMLIDFVAVTALFYGIFFYLDVESRVSHFAAGNLPFSAAELLIVVSVALSFVLTFLFHRGDKHRNIVPLIEKKSPVLHEKLGTAYDNREKRNLVMDSLSEEVNSSLTLVRSSALISKRGALLKLMFAFTLVFGSIFITINDEHVDPDTISEISKVAKTLSGAKEENRVADDESSGDFQAATDEFFGEGAGGIYGKPTIARLTGKKIDLLLYSGSGAGLELRSADDTSLYEFEQTPVYPADAVASGTSDDYVTIAAKSDSDKLIINRYAVEMSGQ</sequence>
<evidence type="ECO:0000313" key="3">
    <source>
        <dbReference type="Proteomes" id="UP000606624"/>
    </source>
</evidence>
<keyword evidence="1" id="KW-1133">Transmembrane helix</keyword>
<organism evidence="2 3">
    <name type="scientific">Candidatus Argoarchaeum ethanivorans</name>
    <dbReference type="NCBI Taxonomy" id="2608793"/>
    <lineage>
        <taxon>Archaea</taxon>
        <taxon>Methanobacteriati</taxon>
        <taxon>Methanobacteriota</taxon>
        <taxon>Stenosarchaea group</taxon>
        <taxon>Methanomicrobia</taxon>
        <taxon>Methanosarcinales</taxon>
        <taxon>Methanosarcinales incertae sedis</taxon>
        <taxon>GOM Arc I cluster</taxon>
        <taxon>Candidatus Argoarchaeum</taxon>
    </lineage>
</organism>
<feature type="transmembrane region" description="Helical" evidence="1">
    <location>
        <begin position="57"/>
        <end position="78"/>
    </location>
</feature>
<dbReference type="Pfam" id="PF24334">
    <property type="entry name" value="DUF7502"/>
    <property type="match status" value="1"/>
</dbReference>
<name>A0A811T540_9EURY</name>
<dbReference type="InterPro" id="IPR055925">
    <property type="entry name" value="DUF7502"/>
</dbReference>
<keyword evidence="1" id="KW-0812">Transmembrane</keyword>
<evidence type="ECO:0000256" key="1">
    <source>
        <dbReference type="SAM" id="Phobius"/>
    </source>
</evidence>
<dbReference type="AlphaFoldDB" id="A0A811T540"/>
<evidence type="ECO:0000313" key="2">
    <source>
        <dbReference type="EMBL" id="CAD6490348.1"/>
    </source>
</evidence>
<feature type="transmembrane region" description="Helical" evidence="1">
    <location>
        <begin position="141"/>
        <end position="160"/>
    </location>
</feature>
<reference evidence="2" key="1">
    <citation type="submission" date="2020-10" db="EMBL/GenBank/DDBJ databases">
        <authorList>
            <person name="Hahn C.J."/>
            <person name="Laso-Perez R."/>
            <person name="Vulcano F."/>
            <person name="Vaziourakis K.-M."/>
            <person name="Stokke R."/>
            <person name="Steen I.H."/>
            <person name="Teske A."/>
            <person name="Boetius A."/>
            <person name="Liebeke M."/>
            <person name="Amann R."/>
            <person name="Knittel K."/>
        </authorList>
    </citation>
    <scope>NUCLEOTIDE SEQUENCE</scope>
    <source>
        <strain evidence="2">Gfbio:e3339647-f889-4370-9287-4fb5cb688e4c:AG392E03_GoMArc1</strain>
    </source>
</reference>
<dbReference type="EMBL" id="CAJHIN010000014">
    <property type="protein sequence ID" value="CAD6490348.1"/>
    <property type="molecule type" value="Genomic_DNA"/>
</dbReference>
<gene>
    <name evidence="2" type="ORF">KFBDDELM_00232</name>
</gene>
<keyword evidence="1" id="KW-0472">Membrane</keyword>
<feature type="transmembrane region" description="Helical" evidence="1">
    <location>
        <begin position="21"/>
        <end position="41"/>
    </location>
</feature>
<protein>
    <submittedName>
        <fullName evidence="2">Uncharacterized protein</fullName>
    </submittedName>
</protein>
<dbReference type="Proteomes" id="UP000606624">
    <property type="component" value="Unassembled WGS sequence"/>
</dbReference>
<proteinExistence type="predicted"/>